<accession>A0A377HJH3</accession>
<evidence type="ECO:0000256" key="1">
    <source>
        <dbReference type="ARBA" id="ARBA00003293"/>
    </source>
</evidence>
<keyword evidence="3" id="KW-0235">DNA replication</keyword>
<gene>
    <name evidence="8" type="ORF">NCTC11645_00488</name>
</gene>
<protein>
    <submittedName>
        <fullName evidence="8">Bacteriophage replication gene A protein (GPA)</fullName>
    </submittedName>
</protein>
<evidence type="ECO:0000256" key="6">
    <source>
        <dbReference type="ARBA" id="ARBA00022801"/>
    </source>
</evidence>
<evidence type="ECO:0000256" key="3">
    <source>
        <dbReference type="ARBA" id="ARBA00022705"/>
    </source>
</evidence>
<evidence type="ECO:0000256" key="5">
    <source>
        <dbReference type="ARBA" id="ARBA00022759"/>
    </source>
</evidence>
<sequence length="512" mass="58446">MLVIPDSELAKIDWDDRAFVKERLSCLPAKAQKKLFSRYTAIPDKFARNTYLRELVDSLVSKLTVSPEKLSLSTSEDELQEEAEHLVDSALSIRRTMMGNEEEALSLLSAICRGYGVTPPDENKYKQEGRLRRLSDKSWWLRNLRKAQRKNIETTMRHIGEVNRCKAIYCSDETLNARAAQKFQHTGYLSKTMMTNQYGQRFSLLELSKKGVSDPKIRKTELMVRARGFEDLANELGHVATFLTITCPSKYHRSYATTGDDNPKWQGYTPVEAQTYLNENWKLVRAKLQREDVRFYGFRVVEPQHDGTPHWHLLLFVEPRHYDTLINIMRDYAMREDGDENGADKHRFTEVKIDPNKGSATGYIAKYISKNIDGENLEAGVYGEDPKCAAARVDAWAACWSIRQFQQLGGCSVTVWRELRRLKAMMGESKLVTEIHAAADKGCWKTFTDLMGGVFCKRTEQAIAPHYELAVDTATGVVKTSMYSEEELLKVLKGISAAGKTIITRTNEWHLS</sequence>
<keyword evidence="6" id="KW-0378">Hydrolase</keyword>
<dbReference type="AlphaFoldDB" id="A0A377HJH3"/>
<evidence type="ECO:0000259" key="7">
    <source>
        <dbReference type="Pfam" id="PF05840"/>
    </source>
</evidence>
<dbReference type="STRING" id="673.AL542_11860"/>
<dbReference type="GO" id="GO:0006260">
    <property type="term" value="P:DNA replication"/>
    <property type="evidence" value="ECO:0007669"/>
    <property type="project" value="UniProtKB-KW"/>
</dbReference>
<evidence type="ECO:0000256" key="4">
    <source>
        <dbReference type="ARBA" id="ARBA00022722"/>
    </source>
</evidence>
<keyword evidence="4" id="KW-0540">Nuclease</keyword>
<dbReference type="GO" id="GO:0004519">
    <property type="term" value="F:endonuclease activity"/>
    <property type="evidence" value="ECO:0007669"/>
    <property type="project" value="UniProtKB-KW"/>
</dbReference>
<dbReference type="RefSeq" id="WP_115659351.1">
    <property type="nucleotide sequence ID" value="NZ_UGHD01000002.1"/>
</dbReference>
<evidence type="ECO:0000313" key="8">
    <source>
        <dbReference type="EMBL" id="STO56173.1"/>
    </source>
</evidence>
<reference evidence="8 9" key="1">
    <citation type="submission" date="2018-06" db="EMBL/GenBank/DDBJ databases">
        <authorList>
            <consortium name="Pathogen Informatics"/>
            <person name="Doyle S."/>
        </authorList>
    </citation>
    <scope>NUCLEOTIDE SEQUENCE [LARGE SCALE GENOMIC DNA]</scope>
    <source>
        <strain evidence="8 9">NCTC11645</strain>
    </source>
</reference>
<proteinExistence type="inferred from homology"/>
<dbReference type="Pfam" id="PF05840">
    <property type="entry name" value="Phage_GPA"/>
    <property type="match status" value="1"/>
</dbReference>
<dbReference type="Proteomes" id="UP000254512">
    <property type="component" value="Unassembled WGS sequence"/>
</dbReference>
<dbReference type="InterPro" id="IPR008766">
    <property type="entry name" value="Replication_gene_A-like"/>
</dbReference>
<dbReference type="GO" id="GO:0016787">
    <property type="term" value="F:hydrolase activity"/>
    <property type="evidence" value="ECO:0007669"/>
    <property type="project" value="UniProtKB-KW"/>
</dbReference>
<organism evidence="8 9">
    <name type="scientific">Grimontia hollisae</name>
    <name type="common">Vibrio hollisae</name>
    <dbReference type="NCBI Taxonomy" id="673"/>
    <lineage>
        <taxon>Bacteria</taxon>
        <taxon>Pseudomonadati</taxon>
        <taxon>Pseudomonadota</taxon>
        <taxon>Gammaproteobacteria</taxon>
        <taxon>Vibrionales</taxon>
        <taxon>Vibrionaceae</taxon>
        <taxon>Grimontia</taxon>
    </lineage>
</organism>
<comment type="similarity">
    <text evidence="2">Belongs to the phage GPA family.</text>
</comment>
<keyword evidence="5" id="KW-0255">Endonuclease</keyword>
<comment type="function">
    <text evidence="1">Possible endonuclease which induces a single-strand cut and initiates DNA replication.</text>
</comment>
<evidence type="ECO:0000313" key="9">
    <source>
        <dbReference type="Proteomes" id="UP000254512"/>
    </source>
</evidence>
<feature type="domain" description="Replication gene A protein-like" evidence="7">
    <location>
        <begin position="125"/>
        <end position="374"/>
    </location>
</feature>
<dbReference type="EMBL" id="UGHD01000002">
    <property type="protein sequence ID" value="STO56173.1"/>
    <property type="molecule type" value="Genomic_DNA"/>
</dbReference>
<name>A0A377HJH3_GRIHO</name>
<evidence type="ECO:0000256" key="2">
    <source>
        <dbReference type="ARBA" id="ARBA00009260"/>
    </source>
</evidence>